<dbReference type="PANTHER" id="PTHR31293:SF12">
    <property type="entry name" value="RNI-LIKE SUPERFAMILY PROTEIN"/>
    <property type="match status" value="1"/>
</dbReference>
<protein>
    <submittedName>
        <fullName evidence="3">F-box/LRR-repeat protein At3g59200-like</fullName>
    </submittedName>
</protein>
<dbReference type="SMART" id="SM00256">
    <property type="entry name" value="FBOX"/>
    <property type="match status" value="1"/>
</dbReference>
<dbReference type="SUPFAM" id="SSF52058">
    <property type="entry name" value="L domain-like"/>
    <property type="match status" value="1"/>
</dbReference>
<dbReference type="GeneID" id="113862370"/>
<sequence>MSNHDRISALSDDVLRHILSFMPTRDAFTTSLLSKRWRPLWLTVPTLNFHERDYLVSRKKHSFSFVKFVHAIILIRGLNPSIKSFTLNCCSSPDLYNSDLYIRTSLEVLRKIEHLDLEIRINRTLPFCFFAIKTLVVLRLNGLTVNNSGSVDFPSLKTMHLNRITFREVGDFLEILYGCPVLEDLRAYNLLFFSYKIPFSEEPRSLPKLVRAEIDMIHDTDIPLKLFSNAESLYIQQFSGDIPLFPHLTQLKFSPRYYAKWNVTFEMLKCCPKLRELGFHKFSYGDVHCGNKWTCKGFGVVIGGAPGKSHVFKKARNHTFLRRQKKRLRLWLAKTSSLKSQIYVISKQ</sequence>
<dbReference type="InterPro" id="IPR036047">
    <property type="entry name" value="F-box-like_dom_sf"/>
</dbReference>
<gene>
    <name evidence="3" type="primary">LOC113862370</name>
</gene>
<name>A0A8B8L4Y6_ABRPR</name>
<dbReference type="SUPFAM" id="SSF81383">
    <property type="entry name" value="F-box domain"/>
    <property type="match status" value="1"/>
</dbReference>
<dbReference type="KEGG" id="aprc:113862370"/>
<dbReference type="Gene3D" id="1.20.1280.50">
    <property type="match status" value="1"/>
</dbReference>
<reference evidence="3" key="2">
    <citation type="submission" date="2025-08" db="UniProtKB">
        <authorList>
            <consortium name="RefSeq"/>
        </authorList>
    </citation>
    <scope>IDENTIFICATION</scope>
    <source>
        <tissue evidence="3">Young leaves</tissue>
    </source>
</reference>
<accession>A0A8B8L4Y6</accession>
<proteinExistence type="predicted"/>
<dbReference type="RefSeq" id="XP_027351260.1">
    <property type="nucleotide sequence ID" value="XM_027495459.1"/>
</dbReference>
<dbReference type="Pfam" id="PF00646">
    <property type="entry name" value="F-box"/>
    <property type="match status" value="1"/>
</dbReference>
<dbReference type="Proteomes" id="UP000694853">
    <property type="component" value="Unplaced"/>
</dbReference>
<dbReference type="Gene3D" id="3.80.10.10">
    <property type="entry name" value="Ribonuclease Inhibitor"/>
    <property type="match status" value="1"/>
</dbReference>
<dbReference type="InterPro" id="IPR055294">
    <property type="entry name" value="FBL60-like"/>
</dbReference>
<dbReference type="InterPro" id="IPR053781">
    <property type="entry name" value="F-box_AtFBL13-like"/>
</dbReference>
<dbReference type="AlphaFoldDB" id="A0A8B8L4Y6"/>
<keyword evidence="2" id="KW-1185">Reference proteome</keyword>
<dbReference type="CDD" id="cd22160">
    <property type="entry name" value="F-box_AtFBL13-like"/>
    <property type="match status" value="1"/>
</dbReference>
<dbReference type="OrthoDB" id="612216at2759"/>
<evidence type="ECO:0000259" key="1">
    <source>
        <dbReference type="SMART" id="SM00256"/>
    </source>
</evidence>
<dbReference type="InterPro" id="IPR032675">
    <property type="entry name" value="LRR_dom_sf"/>
</dbReference>
<dbReference type="InterPro" id="IPR001810">
    <property type="entry name" value="F-box_dom"/>
</dbReference>
<evidence type="ECO:0000313" key="2">
    <source>
        <dbReference type="Proteomes" id="UP000694853"/>
    </source>
</evidence>
<reference evidence="2" key="1">
    <citation type="journal article" date="2019" name="Toxins">
        <title>Detection of Abrin-Like and Prepropulchellin-Like Toxin Genes and Transcripts Using Whole Genome Sequencing and Full-Length Transcript Sequencing of Abrus precatorius.</title>
        <authorList>
            <person name="Hovde B.T."/>
            <person name="Daligault H.E."/>
            <person name="Hanschen E.R."/>
            <person name="Kunde Y.A."/>
            <person name="Johnson M.B."/>
            <person name="Starkenburg S.R."/>
            <person name="Johnson S.L."/>
        </authorList>
    </citation>
    <scope>NUCLEOTIDE SEQUENCE [LARGE SCALE GENOMIC DNA]</scope>
</reference>
<feature type="domain" description="F-box" evidence="1">
    <location>
        <begin position="10"/>
        <end position="50"/>
    </location>
</feature>
<dbReference type="PANTHER" id="PTHR31293">
    <property type="entry name" value="RNI-LIKE SUPERFAMILY PROTEIN"/>
    <property type="match status" value="1"/>
</dbReference>
<organism evidence="2 3">
    <name type="scientific">Abrus precatorius</name>
    <name type="common">Indian licorice</name>
    <name type="synonym">Glycine abrus</name>
    <dbReference type="NCBI Taxonomy" id="3816"/>
    <lineage>
        <taxon>Eukaryota</taxon>
        <taxon>Viridiplantae</taxon>
        <taxon>Streptophyta</taxon>
        <taxon>Embryophyta</taxon>
        <taxon>Tracheophyta</taxon>
        <taxon>Spermatophyta</taxon>
        <taxon>Magnoliopsida</taxon>
        <taxon>eudicotyledons</taxon>
        <taxon>Gunneridae</taxon>
        <taxon>Pentapetalae</taxon>
        <taxon>rosids</taxon>
        <taxon>fabids</taxon>
        <taxon>Fabales</taxon>
        <taxon>Fabaceae</taxon>
        <taxon>Papilionoideae</taxon>
        <taxon>50 kb inversion clade</taxon>
        <taxon>NPAAA clade</taxon>
        <taxon>indigoferoid/millettioid clade</taxon>
        <taxon>Abreae</taxon>
        <taxon>Abrus</taxon>
    </lineage>
</organism>
<evidence type="ECO:0000313" key="3">
    <source>
        <dbReference type="RefSeq" id="XP_027351260.1"/>
    </source>
</evidence>